<feature type="region of interest" description="Disordered" evidence="1">
    <location>
        <begin position="120"/>
        <end position="142"/>
    </location>
</feature>
<keyword evidence="3" id="KW-1185">Reference proteome</keyword>
<accession>A0A1J7H0Z0</accession>
<dbReference type="Proteomes" id="UP000188354">
    <property type="component" value="Chromosome LG16"/>
</dbReference>
<reference evidence="2 3" key="1">
    <citation type="journal article" date="2017" name="Plant Biotechnol. J.">
        <title>A comprehensive draft genome sequence for lupin (Lupinus angustifolius), an emerging health food: insights into plant-microbe interactions and legume evolution.</title>
        <authorList>
            <person name="Hane J.K."/>
            <person name="Ming Y."/>
            <person name="Kamphuis L.G."/>
            <person name="Nelson M.N."/>
            <person name="Garg G."/>
            <person name="Atkins C.A."/>
            <person name="Bayer P.E."/>
            <person name="Bravo A."/>
            <person name="Bringans S."/>
            <person name="Cannon S."/>
            <person name="Edwards D."/>
            <person name="Foley R."/>
            <person name="Gao L.L."/>
            <person name="Harrison M.J."/>
            <person name="Huang W."/>
            <person name="Hurgobin B."/>
            <person name="Li S."/>
            <person name="Liu C.W."/>
            <person name="McGrath A."/>
            <person name="Morahan G."/>
            <person name="Murray J."/>
            <person name="Weller J."/>
            <person name="Jian J."/>
            <person name="Singh K.B."/>
        </authorList>
    </citation>
    <scope>NUCLEOTIDE SEQUENCE [LARGE SCALE GENOMIC DNA]</scope>
    <source>
        <strain evidence="3">cv. Tanjil</strain>
        <tissue evidence="2">Whole plant</tissue>
    </source>
</reference>
<evidence type="ECO:0000313" key="2">
    <source>
        <dbReference type="EMBL" id="OIV95476.1"/>
    </source>
</evidence>
<sequence>MLKEVNERGNNRGIFTTLSANGLHLDKVHITSGLYDQVMDADTWVPAAPLEVGVNSPPLDGLPHCAPSLSSFALAQAPMHIQKELLDALNNMHQKDKFTAIPCASDSSAAVFPSTKPHYMPSSQSLATSSHKENPKVSLCSI</sequence>
<dbReference type="EMBL" id="CM007376">
    <property type="protein sequence ID" value="OIV95476.1"/>
    <property type="molecule type" value="Genomic_DNA"/>
</dbReference>
<evidence type="ECO:0000256" key="1">
    <source>
        <dbReference type="SAM" id="MobiDB-lite"/>
    </source>
</evidence>
<protein>
    <submittedName>
        <fullName evidence="2">Uncharacterized protein</fullName>
    </submittedName>
</protein>
<proteinExistence type="predicted"/>
<evidence type="ECO:0000313" key="3">
    <source>
        <dbReference type="Proteomes" id="UP000188354"/>
    </source>
</evidence>
<dbReference type="Gramene" id="OIV95476">
    <property type="protein sequence ID" value="OIV95476"/>
    <property type="gene ID" value="TanjilG_23919"/>
</dbReference>
<gene>
    <name evidence="2" type="ORF">TanjilG_23919</name>
</gene>
<organism evidence="2 3">
    <name type="scientific">Lupinus angustifolius</name>
    <name type="common">Narrow-leaved blue lupine</name>
    <dbReference type="NCBI Taxonomy" id="3871"/>
    <lineage>
        <taxon>Eukaryota</taxon>
        <taxon>Viridiplantae</taxon>
        <taxon>Streptophyta</taxon>
        <taxon>Embryophyta</taxon>
        <taxon>Tracheophyta</taxon>
        <taxon>Spermatophyta</taxon>
        <taxon>Magnoliopsida</taxon>
        <taxon>eudicotyledons</taxon>
        <taxon>Gunneridae</taxon>
        <taxon>Pentapetalae</taxon>
        <taxon>rosids</taxon>
        <taxon>fabids</taxon>
        <taxon>Fabales</taxon>
        <taxon>Fabaceae</taxon>
        <taxon>Papilionoideae</taxon>
        <taxon>50 kb inversion clade</taxon>
        <taxon>genistoids sensu lato</taxon>
        <taxon>core genistoids</taxon>
        <taxon>Genisteae</taxon>
        <taxon>Lupinus</taxon>
    </lineage>
</organism>
<dbReference type="AlphaFoldDB" id="A0A1J7H0Z0"/>
<name>A0A1J7H0Z0_LUPAN</name>